<dbReference type="Pfam" id="PF12508">
    <property type="entry name" value="Transposon_TraM"/>
    <property type="match status" value="1"/>
</dbReference>
<dbReference type="EMBL" id="FOVL01000024">
    <property type="protein sequence ID" value="SFN89899.1"/>
    <property type="molecule type" value="Genomic_DNA"/>
</dbReference>
<dbReference type="InterPro" id="IPR055407">
    <property type="entry name" value="TraM_C"/>
</dbReference>
<reference evidence="3 4" key="1">
    <citation type="submission" date="2016-10" db="EMBL/GenBank/DDBJ databases">
        <authorList>
            <person name="de Groot N.N."/>
        </authorList>
    </citation>
    <scope>NUCLEOTIDE SEQUENCE [LARGE SCALE GENOMIC DNA]</scope>
    <source>
        <strain evidence="3 4">DSM 17794</strain>
    </source>
</reference>
<proteinExistence type="predicted"/>
<sequence length="288" mass="33086">MKIDKRKIVFGGVIVCVVGFIVLYSLYVFGEEEQGYTIKNPMLPSIEVTKKEYDSKLEAIEDIQPEKERQIPELYEPWAEEELSRAGEEYQEDNLEYWTQDSITEVIQSPSIDSLATLKTGETEKEEEQLEPGWNHTEFFLNSGVEEKQDTMTLKCRVYGDQVLKSGMRVVLELLADTVIENQKIVKNTLVYGQVSMQQNRVMLSVDRIGDIEVSLEAFDLQDKQKGIYIENSFRAEASNELIGDMVDDINISGIPQVRGLKNLFRRSNRNIKVLVLNNYQLLLKSKI</sequence>
<dbReference type="AlphaFoldDB" id="A0A1I5CSE2"/>
<dbReference type="RefSeq" id="WP_093411091.1">
    <property type="nucleotide sequence ID" value="NZ_FOVL01000024.1"/>
</dbReference>
<feature type="domain" description="Conjugative transposon TraM C-terminal" evidence="2">
    <location>
        <begin position="155"/>
        <end position="285"/>
    </location>
</feature>
<name>A0A1I5CSE2_9FLAO</name>
<dbReference type="STRING" id="287099.SAMN05660413_02985"/>
<accession>A0A1I5CSE2</accession>
<dbReference type="Proteomes" id="UP000199153">
    <property type="component" value="Unassembled WGS sequence"/>
</dbReference>
<evidence type="ECO:0000256" key="1">
    <source>
        <dbReference type="SAM" id="Phobius"/>
    </source>
</evidence>
<dbReference type="OrthoDB" id="1409065at2"/>
<evidence type="ECO:0000313" key="4">
    <source>
        <dbReference type="Proteomes" id="UP000199153"/>
    </source>
</evidence>
<keyword evidence="4" id="KW-1185">Reference proteome</keyword>
<feature type="transmembrane region" description="Helical" evidence="1">
    <location>
        <begin position="7"/>
        <end position="29"/>
    </location>
</feature>
<evidence type="ECO:0000259" key="2">
    <source>
        <dbReference type="Pfam" id="PF12508"/>
    </source>
</evidence>
<gene>
    <name evidence="3" type="ORF">SAMN05660413_02985</name>
</gene>
<keyword evidence="1" id="KW-0812">Transmembrane</keyword>
<keyword evidence="1" id="KW-0472">Membrane</keyword>
<evidence type="ECO:0000313" key="3">
    <source>
        <dbReference type="EMBL" id="SFN89899.1"/>
    </source>
</evidence>
<protein>
    <recommendedName>
        <fullName evidence="2">Conjugative transposon TraM C-terminal domain-containing protein</fullName>
    </recommendedName>
</protein>
<keyword evidence="1" id="KW-1133">Transmembrane helix</keyword>
<organism evidence="3 4">
    <name type="scientific">Salegentibacter flavus</name>
    <dbReference type="NCBI Taxonomy" id="287099"/>
    <lineage>
        <taxon>Bacteria</taxon>
        <taxon>Pseudomonadati</taxon>
        <taxon>Bacteroidota</taxon>
        <taxon>Flavobacteriia</taxon>
        <taxon>Flavobacteriales</taxon>
        <taxon>Flavobacteriaceae</taxon>
        <taxon>Salegentibacter</taxon>
    </lineage>
</organism>